<comment type="caution">
    <text evidence="1">The sequence shown here is derived from an EMBL/GenBank/DDBJ whole genome shotgun (WGS) entry which is preliminary data.</text>
</comment>
<gene>
    <name evidence="1" type="ORF">ACT17_22765</name>
</gene>
<reference evidence="1 2" key="1">
    <citation type="submission" date="2015-06" db="EMBL/GenBank/DDBJ databases">
        <title>Genome sequence of Mycobacterium conceptionense strain MLE.</title>
        <authorList>
            <person name="Greninger A.L."/>
            <person name="Cunningham G."/>
            <person name="Chiu C.Y."/>
            <person name="Miller S."/>
        </authorList>
    </citation>
    <scope>NUCLEOTIDE SEQUENCE [LARGE SCALE GENOMIC DNA]</scope>
    <source>
        <strain evidence="1 2">MLE</strain>
    </source>
</reference>
<evidence type="ECO:0000313" key="1">
    <source>
        <dbReference type="EMBL" id="KMV15922.1"/>
    </source>
</evidence>
<dbReference type="PATRIC" id="fig|451644.5.peg.4701"/>
<evidence type="ECO:0000313" key="2">
    <source>
        <dbReference type="Proteomes" id="UP000037594"/>
    </source>
</evidence>
<dbReference type="OrthoDB" id="9781367at2"/>
<dbReference type="RefSeq" id="WP_048896182.1">
    <property type="nucleotide sequence ID" value="NZ_LFOD01000025.1"/>
</dbReference>
<proteinExistence type="predicted"/>
<dbReference type="Proteomes" id="UP000037594">
    <property type="component" value="Unassembled WGS sequence"/>
</dbReference>
<name>A0A0J8U4A5_9MYCO</name>
<dbReference type="EMBL" id="LFOD01000025">
    <property type="protein sequence ID" value="KMV15922.1"/>
    <property type="molecule type" value="Genomic_DNA"/>
</dbReference>
<accession>A0A0J8U4A5</accession>
<sequence>MVTPDTLIDLDGLVEPLLAHWSRTRTGRREGAQAAAVCLQLWDTHAAGGWDGRTHIRAGSLRTFEFALAAEVTRRYCEPGGNGSLAWVLDTELDAVINQTVHASELHSDPQSLTSTVQTCGADPYAPASADPDELQGCTATMDVEAFAHAYEDEVRMSNVCPVVVGKDELLRRMAAWIYASRVAPIDTVEWIEAAARAHAIRTLVVMMEAP</sequence>
<dbReference type="AlphaFoldDB" id="A0A0J8U4A5"/>
<organism evidence="1 2">
    <name type="scientific">Mycolicibacterium conceptionense</name>
    <dbReference type="NCBI Taxonomy" id="451644"/>
    <lineage>
        <taxon>Bacteria</taxon>
        <taxon>Bacillati</taxon>
        <taxon>Actinomycetota</taxon>
        <taxon>Actinomycetes</taxon>
        <taxon>Mycobacteriales</taxon>
        <taxon>Mycobacteriaceae</taxon>
        <taxon>Mycolicibacterium</taxon>
    </lineage>
</organism>
<protein>
    <submittedName>
        <fullName evidence="1">Uncharacterized protein</fullName>
    </submittedName>
</protein>